<feature type="compositionally biased region" description="Basic residues" evidence="1">
    <location>
        <begin position="40"/>
        <end position="50"/>
    </location>
</feature>
<dbReference type="AlphaFoldDB" id="A0A5N5HAL4"/>
<feature type="compositionally biased region" description="Acidic residues" evidence="1">
    <location>
        <begin position="174"/>
        <end position="183"/>
    </location>
</feature>
<gene>
    <name evidence="2" type="ORF">D8674_015627</name>
</gene>
<feature type="compositionally biased region" description="Polar residues" evidence="1">
    <location>
        <begin position="312"/>
        <end position="341"/>
    </location>
</feature>
<protein>
    <submittedName>
        <fullName evidence="2">Uncharacterized protein</fullName>
    </submittedName>
</protein>
<evidence type="ECO:0000256" key="1">
    <source>
        <dbReference type="SAM" id="MobiDB-lite"/>
    </source>
</evidence>
<keyword evidence="3" id="KW-1185">Reference proteome</keyword>
<sequence length="421" mass="47332">MTKKYGPYRSSFGSGSKDIQKFVLFYFSNKGHVTCTNRELRRRKPARKARNPQVGGRAVAAASSSSSRDPNGDPTVEGPSGSNPGLFLLAGVVDLVERQKMVGVTPDNGSRRRLPQWMLGISSGVQVSKPGNVKENGKELLEGTQSHENETLEENPHVFVKCETKRRKRKSTEQDADFEDDVPETVPEKKRNGRGRRKVQEPAAPKRQKTKDPGEGIQLQEKETLEENSHFLTKCETKRRKSKSDEQEVRTSTVDDVELTVEDLVIIAEEYIEADRSMKREELSNQECESDRRLVERVCSGNVFEDSVDAQKGNQGSLIPDTISSKPNGSLTSTEMNLNSSGRDDPARDMLDLFLGPLLKKTVEKETKEKDRKAQMLTENMTFSQEFKRQSESNVIREEIPPAPIVKKKSSLRDKVAMFLD</sequence>
<dbReference type="EMBL" id="SMOL01000160">
    <property type="protein sequence ID" value="KAB2623967.1"/>
    <property type="molecule type" value="Genomic_DNA"/>
</dbReference>
<proteinExistence type="predicted"/>
<dbReference type="PANTHER" id="PTHR36756:SF1">
    <property type="entry name" value="EXPRESSED PROTEIN"/>
    <property type="match status" value="1"/>
</dbReference>
<reference evidence="2 3" key="3">
    <citation type="submission" date="2019-11" db="EMBL/GenBank/DDBJ databases">
        <title>A de novo genome assembly of a pear dwarfing rootstock.</title>
        <authorList>
            <person name="Wang F."/>
            <person name="Wang J."/>
            <person name="Li S."/>
            <person name="Zhang Y."/>
            <person name="Fang M."/>
            <person name="Ma L."/>
            <person name="Zhao Y."/>
            <person name="Jiang S."/>
        </authorList>
    </citation>
    <scope>NUCLEOTIDE SEQUENCE [LARGE SCALE GENOMIC DNA]</scope>
    <source>
        <strain evidence="2">S2</strain>
        <tissue evidence="2">Leaf</tissue>
    </source>
</reference>
<reference evidence="3" key="2">
    <citation type="submission" date="2019-10" db="EMBL/GenBank/DDBJ databases">
        <title>A de novo genome assembly of a pear dwarfing rootstock.</title>
        <authorList>
            <person name="Wang F."/>
            <person name="Wang J."/>
            <person name="Li S."/>
            <person name="Zhang Y."/>
            <person name="Fang M."/>
            <person name="Ma L."/>
            <person name="Zhao Y."/>
            <person name="Jiang S."/>
        </authorList>
    </citation>
    <scope>NUCLEOTIDE SEQUENCE [LARGE SCALE GENOMIC DNA]</scope>
</reference>
<dbReference type="OrthoDB" id="1938010at2759"/>
<reference evidence="2 3" key="1">
    <citation type="submission" date="2019-09" db="EMBL/GenBank/DDBJ databases">
        <authorList>
            <person name="Ou C."/>
        </authorList>
    </citation>
    <scope>NUCLEOTIDE SEQUENCE [LARGE SCALE GENOMIC DNA]</scope>
    <source>
        <strain evidence="2">S2</strain>
        <tissue evidence="2">Leaf</tissue>
    </source>
</reference>
<feature type="region of interest" description="Disordered" evidence="1">
    <location>
        <begin position="37"/>
        <end position="83"/>
    </location>
</feature>
<feature type="region of interest" description="Disordered" evidence="1">
    <location>
        <begin position="163"/>
        <end position="218"/>
    </location>
</feature>
<evidence type="ECO:0000313" key="2">
    <source>
        <dbReference type="EMBL" id="KAB2623967.1"/>
    </source>
</evidence>
<accession>A0A5N5HAL4</accession>
<feature type="region of interest" description="Disordered" evidence="1">
    <location>
        <begin position="311"/>
        <end position="345"/>
    </location>
</feature>
<comment type="caution">
    <text evidence="2">The sequence shown here is derived from an EMBL/GenBank/DDBJ whole genome shotgun (WGS) entry which is preliminary data.</text>
</comment>
<name>A0A5N5HAL4_9ROSA</name>
<dbReference type="Proteomes" id="UP000327157">
    <property type="component" value="Chromosome 16"/>
</dbReference>
<evidence type="ECO:0000313" key="3">
    <source>
        <dbReference type="Proteomes" id="UP000327157"/>
    </source>
</evidence>
<organism evidence="2 3">
    <name type="scientific">Pyrus ussuriensis x Pyrus communis</name>
    <dbReference type="NCBI Taxonomy" id="2448454"/>
    <lineage>
        <taxon>Eukaryota</taxon>
        <taxon>Viridiplantae</taxon>
        <taxon>Streptophyta</taxon>
        <taxon>Embryophyta</taxon>
        <taxon>Tracheophyta</taxon>
        <taxon>Spermatophyta</taxon>
        <taxon>Magnoliopsida</taxon>
        <taxon>eudicotyledons</taxon>
        <taxon>Gunneridae</taxon>
        <taxon>Pentapetalae</taxon>
        <taxon>rosids</taxon>
        <taxon>fabids</taxon>
        <taxon>Rosales</taxon>
        <taxon>Rosaceae</taxon>
        <taxon>Amygdaloideae</taxon>
        <taxon>Maleae</taxon>
        <taxon>Pyrus</taxon>
    </lineage>
</organism>
<feature type="compositionally biased region" description="Low complexity" evidence="1">
    <location>
        <begin position="51"/>
        <end position="68"/>
    </location>
</feature>
<dbReference type="PANTHER" id="PTHR36756">
    <property type="entry name" value="EXPRESSED PROTEIN"/>
    <property type="match status" value="1"/>
</dbReference>